<keyword evidence="9" id="KW-1133">Transmembrane helix</keyword>
<keyword evidence="13" id="KW-1185">Reference proteome</keyword>
<feature type="domain" description="GHMP kinase N-terminal" evidence="10">
    <location>
        <begin position="209"/>
        <end position="279"/>
    </location>
</feature>
<evidence type="ECO:0000256" key="4">
    <source>
        <dbReference type="ARBA" id="ARBA00022741"/>
    </source>
</evidence>
<dbReference type="InterPro" id="IPR013750">
    <property type="entry name" value="GHMP_kinase_C_dom"/>
</dbReference>
<feature type="transmembrane region" description="Helical" evidence="9">
    <location>
        <begin position="13"/>
        <end position="36"/>
    </location>
</feature>
<keyword evidence="9" id="KW-0812">Transmembrane</keyword>
<dbReference type="PROSITE" id="PS00627">
    <property type="entry name" value="GHMP_KINASES_ATP"/>
    <property type="match status" value="1"/>
</dbReference>
<keyword evidence="3" id="KW-0479">Metal-binding</keyword>
<evidence type="ECO:0000256" key="7">
    <source>
        <dbReference type="ARBA" id="ARBA00022842"/>
    </source>
</evidence>
<dbReference type="GO" id="GO:0004335">
    <property type="term" value="F:galactokinase activity"/>
    <property type="evidence" value="ECO:0007669"/>
    <property type="project" value="InterPro"/>
</dbReference>
<name>A0A915ASX2_PARUN</name>
<keyword evidence="8" id="KW-0119">Carbohydrate metabolism</keyword>
<dbReference type="GO" id="GO:0006012">
    <property type="term" value="P:galactose metabolic process"/>
    <property type="evidence" value="ECO:0007669"/>
    <property type="project" value="InterPro"/>
</dbReference>
<dbReference type="NCBIfam" id="TIGR00131">
    <property type="entry name" value="gal_kin"/>
    <property type="match status" value="1"/>
</dbReference>
<dbReference type="PANTHER" id="PTHR10457">
    <property type="entry name" value="MEVALONATE KINASE/GALACTOKINASE"/>
    <property type="match status" value="1"/>
</dbReference>
<dbReference type="GO" id="GO:0046872">
    <property type="term" value="F:metal ion binding"/>
    <property type="evidence" value="ECO:0007669"/>
    <property type="project" value="UniProtKB-KW"/>
</dbReference>
<protein>
    <submittedName>
        <fullName evidence="14">Galactokinase</fullName>
    </submittedName>
</protein>
<feature type="domain" description="Galactokinase N-terminal" evidence="12">
    <location>
        <begin position="100"/>
        <end position="150"/>
    </location>
</feature>
<evidence type="ECO:0000256" key="2">
    <source>
        <dbReference type="ARBA" id="ARBA00022679"/>
    </source>
</evidence>
<proteinExistence type="inferred from homology"/>
<dbReference type="InterPro" id="IPR006204">
    <property type="entry name" value="GHMP_kinase_N_dom"/>
</dbReference>
<evidence type="ECO:0000313" key="14">
    <source>
        <dbReference type="WBParaSite" id="PgR015_g121_t02"/>
    </source>
</evidence>
<evidence type="ECO:0000313" key="13">
    <source>
        <dbReference type="Proteomes" id="UP000887569"/>
    </source>
</evidence>
<dbReference type="PRINTS" id="PR00473">
    <property type="entry name" value="GALCTOKINASE"/>
</dbReference>
<keyword evidence="5" id="KW-0418">Kinase</keyword>
<reference evidence="14" key="1">
    <citation type="submission" date="2022-11" db="UniProtKB">
        <authorList>
            <consortium name="WormBaseParasite"/>
        </authorList>
    </citation>
    <scope>IDENTIFICATION</scope>
</reference>
<dbReference type="PRINTS" id="PR00959">
    <property type="entry name" value="MEVGALKINASE"/>
</dbReference>
<dbReference type="FunFam" id="3.30.70.890:FF:000001">
    <property type="entry name" value="Galactokinase"/>
    <property type="match status" value="1"/>
</dbReference>
<evidence type="ECO:0000256" key="1">
    <source>
        <dbReference type="ARBA" id="ARBA00006566"/>
    </source>
</evidence>
<feature type="domain" description="GHMP kinase C-terminal" evidence="11">
    <location>
        <begin position="382"/>
        <end position="460"/>
    </location>
</feature>
<sequence>MLHILLSLASVDLIYVCIILSGCLHSVVFFHPFILLSAGAVERDYRATAFQFVEMSGFLSFLWSKLMAVYKKCGGRATLLRDDEDTLSKKEALLERCRLSFANRFGDSNGDRMCAAVAPARVNLIGEHVDYCDGFVLPMAIPLYTMTYGRKAKDPTRGYTIVYSGSTDEIAKISRPYDNRESTDASSEPSWASYIRGVLALYPHSVDSDMVIESTIPIGGGLSSSAAVELATLFLLRQLTDLIDDDGMRREDCAVLCRRAENLFAHVPCGIMDQMVVCLADKDHALKIDCWNLTTESIPLRASEDTAFLVTDCGVRHKLACSEYSSRRKSVEDALKKLDKKSWRNIQEEAIIANSCILEKAQVEHALHVVSETRRAEEAANALLDNNLLKFGQLMNESHISLRDRYRVSCAELDELVKLALSVDGVFGSRMTGGGFGGCTITMLRKEKLETLKKHISDNYSGKPIFYECRPVAGVEEFPVDGVYNLV</sequence>
<dbReference type="SUPFAM" id="SSF55060">
    <property type="entry name" value="GHMP Kinase, C-terminal domain"/>
    <property type="match status" value="1"/>
</dbReference>
<dbReference type="InterPro" id="IPR000705">
    <property type="entry name" value="Galactokinase"/>
</dbReference>
<keyword evidence="4" id="KW-0547">Nucleotide-binding</keyword>
<evidence type="ECO:0000256" key="9">
    <source>
        <dbReference type="SAM" id="Phobius"/>
    </source>
</evidence>
<evidence type="ECO:0000256" key="5">
    <source>
        <dbReference type="ARBA" id="ARBA00022777"/>
    </source>
</evidence>
<dbReference type="AlphaFoldDB" id="A0A915ASX2"/>
<dbReference type="InterPro" id="IPR006203">
    <property type="entry name" value="GHMP_knse_ATP-bd_CS"/>
</dbReference>
<evidence type="ECO:0000259" key="11">
    <source>
        <dbReference type="Pfam" id="PF08544"/>
    </source>
</evidence>
<dbReference type="InterPro" id="IPR014721">
    <property type="entry name" value="Ribsml_uS5_D2-typ_fold_subgr"/>
</dbReference>
<evidence type="ECO:0000256" key="3">
    <source>
        <dbReference type="ARBA" id="ARBA00022723"/>
    </source>
</evidence>
<keyword evidence="2" id="KW-0808">Transferase</keyword>
<dbReference type="Proteomes" id="UP000887569">
    <property type="component" value="Unplaced"/>
</dbReference>
<accession>A0A915ASX2</accession>
<dbReference type="PANTHER" id="PTHR10457:SF7">
    <property type="entry name" value="GALACTOKINASE-RELATED"/>
    <property type="match status" value="1"/>
</dbReference>
<dbReference type="Gene3D" id="3.30.230.10">
    <property type="match status" value="1"/>
</dbReference>
<comment type="similarity">
    <text evidence="1">Belongs to the GHMP kinase family. GalK subfamily.</text>
</comment>
<dbReference type="Pfam" id="PF10509">
    <property type="entry name" value="GalKase_gal_bdg"/>
    <property type="match status" value="1"/>
</dbReference>
<dbReference type="SUPFAM" id="SSF54211">
    <property type="entry name" value="Ribosomal protein S5 domain 2-like"/>
    <property type="match status" value="1"/>
</dbReference>
<dbReference type="Pfam" id="PF08544">
    <property type="entry name" value="GHMP_kinases_C"/>
    <property type="match status" value="1"/>
</dbReference>
<dbReference type="InterPro" id="IPR036554">
    <property type="entry name" value="GHMP_kinase_C_sf"/>
</dbReference>
<evidence type="ECO:0000256" key="6">
    <source>
        <dbReference type="ARBA" id="ARBA00022840"/>
    </source>
</evidence>
<keyword evidence="6" id="KW-0067">ATP-binding</keyword>
<dbReference type="GO" id="GO:0005829">
    <property type="term" value="C:cytosol"/>
    <property type="evidence" value="ECO:0007669"/>
    <property type="project" value="TreeGrafter"/>
</dbReference>
<evidence type="ECO:0000256" key="8">
    <source>
        <dbReference type="ARBA" id="ARBA00023277"/>
    </source>
</evidence>
<dbReference type="InterPro" id="IPR019539">
    <property type="entry name" value="GalKase_N"/>
</dbReference>
<dbReference type="GO" id="GO:0005524">
    <property type="term" value="F:ATP binding"/>
    <property type="evidence" value="ECO:0007669"/>
    <property type="project" value="UniProtKB-KW"/>
</dbReference>
<evidence type="ECO:0000259" key="12">
    <source>
        <dbReference type="Pfam" id="PF10509"/>
    </source>
</evidence>
<dbReference type="WBParaSite" id="PgR015_g121_t02">
    <property type="protein sequence ID" value="PgR015_g121_t02"/>
    <property type="gene ID" value="PgR015_g121"/>
</dbReference>
<evidence type="ECO:0000259" key="10">
    <source>
        <dbReference type="Pfam" id="PF00288"/>
    </source>
</evidence>
<dbReference type="Pfam" id="PF00288">
    <property type="entry name" value="GHMP_kinases_N"/>
    <property type="match status" value="1"/>
</dbReference>
<keyword evidence="7" id="KW-0460">Magnesium</keyword>
<dbReference type="InterPro" id="IPR020568">
    <property type="entry name" value="Ribosomal_Su5_D2-typ_SF"/>
</dbReference>
<organism evidence="13 14">
    <name type="scientific">Parascaris univalens</name>
    <name type="common">Nematode worm</name>
    <dbReference type="NCBI Taxonomy" id="6257"/>
    <lineage>
        <taxon>Eukaryota</taxon>
        <taxon>Metazoa</taxon>
        <taxon>Ecdysozoa</taxon>
        <taxon>Nematoda</taxon>
        <taxon>Chromadorea</taxon>
        <taxon>Rhabditida</taxon>
        <taxon>Spirurina</taxon>
        <taxon>Ascaridomorpha</taxon>
        <taxon>Ascaridoidea</taxon>
        <taxon>Ascarididae</taxon>
        <taxon>Parascaris</taxon>
    </lineage>
</organism>
<keyword evidence="9" id="KW-0472">Membrane</keyword>
<dbReference type="Gene3D" id="3.30.70.890">
    <property type="entry name" value="GHMP kinase, C-terminal domain"/>
    <property type="match status" value="1"/>
</dbReference>